<feature type="coiled-coil region" evidence="1">
    <location>
        <begin position="99"/>
        <end position="126"/>
    </location>
</feature>
<dbReference type="EMBL" id="MFLY01000046">
    <property type="protein sequence ID" value="OGG72510.1"/>
    <property type="molecule type" value="Genomic_DNA"/>
</dbReference>
<feature type="compositionally biased region" description="Low complexity" evidence="2">
    <location>
        <begin position="262"/>
        <end position="277"/>
    </location>
</feature>
<evidence type="ECO:0000256" key="2">
    <source>
        <dbReference type="SAM" id="MobiDB-lite"/>
    </source>
</evidence>
<keyword evidence="3" id="KW-0812">Transmembrane</keyword>
<evidence type="ECO:0000313" key="5">
    <source>
        <dbReference type="EMBL" id="OGG72510.1"/>
    </source>
</evidence>
<evidence type="ECO:0000256" key="1">
    <source>
        <dbReference type="SAM" id="Coils"/>
    </source>
</evidence>
<reference evidence="5 6" key="1">
    <citation type="journal article" date="2016" name="Nat. Commun.">
        <title>Thousands of microbial genomes shed light on interconnected biogeochemical processes in an aquifer system.</title>
        <authorList>
            <person name="Anantharaman K."/>
            <person name="Brown C.T."/>
            <person name="Hug L.A."/>
            <person name="Sharon I."/>
            <person name="Castelle C.J."/>
            <person name="Probst A.J."/>
            <person name="Thomas B.C."/>
            <person name="Singh A."/>
            <person name="Wilkins M.J."/>
            <person name="Karaoz U."/>
            <person name="Brodie E.L."/>
            <person name="Williams K.H."/>
            <person name="Hubbard S.S."/>
            <person name="Banfield J.F."/>
        </authorList>
    </citation>
    <scope>NUCLEOTIDE SEQUENCE [LARGE SCALE GENOMIC DNA]</scope>
</reference>
<evidence type="ECO:0000259" key="4">
    <source>
        <dbReference type="Pfam" id="PF18915"/>
    </source>
</evidence>
<proteinExistence type="predicted"/>
<accession>A0A1F6EFU8</accession>
<feature type="region of interest" description="Disordered" evidence="2">
    <location>
        <begin position="262"/>
        <end position="297"/>
    </location>
</feature>
<feature type="compositionally biased region" description="Basic and acidic residues" evidence="2">
    <location>
        <begin position="278"/>
        <end position="296"/>
    </location>
</feature>
<evidence type="ECO:0000256" key="3">
    <source>
        <dbReference type="SAM" id="Phobius"/>
    </source>
</evidence>
<dbReference type="Proteomes" id="UP000177306">
    <property type="component" value="Unassembled WGS sequence"/>
</dbReference>
<dbReference type="AlphaFoldDB" id="A0A1F6EFU8"/>
<keyword evidence="3" id="KW-0472">Membrane</keyword>
<keyword evidence="3" id="KW-1133">Transmembrane helix</keyword>
<organism evidence="5 6">
    <name type="scientific">Candidatus Kaiserbacteria bacterium RIFCSPLOWO2_01_FULL_53_17</name>
    <dbReference type="NCBI Taxonomy" id="1798511"/>
    <lineage>
        <taxon>Bacteria</taxon>
        <taxon>Candidatus Kaiseribacteriota</taxon>
    </lineage>
</organism>
<comment type="caution">
    <text evidence="5">The sequence shown here is derived from an EMBL/GenBank/DDBJ whole genome shotgun (WGS) entry which is preliminary data.</text>
</comment>
<dbReference type="Pfam" id="PF18915">
    <property type="entry name" value="DUF5667"/>
    <property type="match status" value="1"/>
</dbReference>
<feature type="transmembrane region" description="Helical" evidence="3">
    <location>
        <begin position="59"/>
        <end position="77"/>
    </location>
</feature>
<protein>
    <recommendedName>
        <fullName evidence="4">DUF5667 domain-containing protein</fullName>
    </recommendedName>
</protein>
<feature type="domain" description="DUF5667" evidence="4">
    <location>
        <begin position="80"/>
        <end position="187"/>
    </location>
</feature>
<name>A0A1F6EFU8_9BACT</name>
<feature type="compositionally biased region" description="Polar residues" evidence="2">
    <location>
        <begin position="375"/>
        <end position="390"/>
    </location>
</feature>
<sequence length="404" mass="43616">MRDITHYIKKATDSVRLSHAERIRMRNVLESYMHFNPLPEPVTTYTITRDWIIYLHRPLAAALVLVLVSGTGISYAAESALPGDVLYAVKTKVNEPVKVALATNAEAKAEAQMELAERRIEEATTLAAEGRLDEATQESLAVAFEAHSDAVTKEIEKVEVEDSAAPIAMSTRFETRLAAREEILHEVRSANEENPNGRFAQAIGETGRAVASIREHAEARLAFNEPLPDNFATSIAPSAAHSLKASGAEDADAEISLMAAAPAEMSTSSATTSSQKSDSPDKKAAERMKSAAEKSLKAAQKSLKSARVLTKDARAKAEADIEFSEALLDDGKALLKDDTREGAFIAFQESLKASEGAQVFIKAAPTLEKARARSGKNTNTNQSRDSSQNDGKGDDTKRSDNSDD</sequence>
<evidence type="ECO:0000313" key="6">
    <source>
        <dbReference type="Proteomes" id="UP000177306"/>
    </source>
</evidence>
<feature type="region of interest" description="Disordered" evidence="2">
    <location>
        <begin position="369"/>
        <end position="404"/>
    </location>
</feature>
<feature type="compositionally biased region" description="Basic and acidic residues" evidence="2">
    <location>
        <begin position="391"/>
        <end position="404"/>
    </location>
</feature>
<keyword evidence="1" id="KW-0175">Coiled coil</keyword>
<dbReference type="InterPro" id="IPR043725">
    <property type="entry name" value="DUF5667"/>
</dbReference>
<gene>
    <name evidence="5" type="ORF">A3A38_04090</name>
</gene>